<dbReference type="RefSeq" id="WP_377833069.1">
    <property type="nucleotide sequence ID" value="NZ_JBHRSK010000005.1"/>
</dbReference>
<organism evidence="1 2">
    <name type="scientific">Acidimangrovimonas pyrenivorans</name>
    <dbReference type="NCBI Taxonomy" id="2030798"/>
    <lineage>
        <taxon>Bacteria</taxon>
        <taxon>Pseudomonadati</taxon>
        <taxon>Pseudomonadota</taxon>
        <taxon>Alphaproteobacteria</taxon>
        <taxon>Rhodobacterales</taxon>
        <taxon>Paracoccaceae</taxon>
        <taxon>Acidimangrovimonas</taxon>
    </lineage>
</organism>
<dbReference type="EMBL" id="JBHRSK010000005">
    <property type="protein sequence ID" value="MFC2968369.1"/>
    <property type="molecule type" value="Genomic_DNA"/>
</dbReference>
<sequence>MGDSAETKRSYRQELLDAFGISYDVTHASNPEATVVYGRLLSPDQLKIDVDQGEVKISLAAYADHHGNDVCLTIPVAGLRLLLHEYEREELRASFPDEV</sequence>
<accession>A0ABV7AG90</accession>
<proteinExistence type="predicted"/>
<protein>
    <submittedName>
        <fullName evidence="1">Uncharacterized protein</fullName>
    </submittedName>
</protein>
<name>A0ABV7AG90_9RHOB</name>
<keyword evidence="2" id="KW-1185">Reference proteome</keyword>
<gene>
    <name evidence="1" type="ORF">ACFOES_09705</name>
</gene>
<evidence type="ECO:0000313" key="1">
    <source>
        <dbReference type="EMBL" id="MFC2968369.1"/>
    </source>
</evidence>
<dbReference type="Proteomes" id="UP001595443">
    <property type="component" value="Unassembled WGS sequence"/>
</dbReference>
<evidence type="ECO:0000313" key="2">
    <source>
        <dbReference type="Proteomes" id="UP001595443"/>
    </source>
</evidence>
<comment type="caution">
    <text evidence="1">The sequence shown here is derived from an EMBL/GenBank/DDBJ whole genome shotgun (WGS) entry which is preliminary data.</text>
</comment>
<reference evidence="2" key="1">
    <citation type="journal article" date="2019" name="Int. J. Syst. Evol. Microbiol.">
        <title>The Global Catalogue of Microorganisms (GCM) 10K type strain sequencing project: providing services to taxonomists for standard genome sequencing and annotation.</title>
        <authorList>
            <consortium name="The Broad Institute Genomics Platform"/>
            <consortium name="The Broad Institute Genome Sequencing Center for Infectious Disease"/>
            <person name="Wu L."/>
            <person name="Ma J."/>
        </authorList>
    </citation>
    <scope>NUCLEOTIDE SEQUENCE [LARGE SCALE GENOMIC DNA]</scope>
    <source>
        <strain evidence="2">KCTC 62192</strain>
    </source>
</reference>